<accession>A0AAN8I6Z6</accession>
<dbReference type="PANTHER" id="PTHR42085:SF2">
    <property type="entry name" value="F-BOX DOMAIN-CONTAINING PROTEIN"/>
    <property type="match status" value="1"/>
</dbReference>
<dbReference type="PANTHER" id="PTHR42085">
    <property type="entry name" value="F-BOX DOMAIN-CONTAINING PROTEIN"/>
    <property type="match status" value="1"/>
</dbReference>
<dbReference type="Proteomes" id="UP001316803">
    <property type="component" value="Unassembled WGS sequence"/>
</dbReference>
<name>A0AAN8I6Z6_9EURO</name>
<keyword evidence="2" id="KW-1185">Reference proteome</keyword>
<organism evidence="1 2">
    <name type="scientific">Knufia fluminis</name>
    <dbReference type="NCBI Taxonomy" id="191047"/>
    <lineage>
        <taxon>Eukaryota</taxon>
        <taxon>Fungi</taxon>
        <taxon>Dikarya</taxon>
        <taxon>Ascomycota</taxon>
        <taxon>Pezizomycotina</taxon>
        <taxon>Eurotiomycetes</taxon>
        <taxon>Chaetothyriomycetidae</taxon>
        <taxon>Chaetothyriales</taxon>
        <taxon>Trichomeriaceae</taxon>
        <taxon>Knufia</taxon>
    </lineage>
</organism>
<dbReference type="AlphaFoldDB" id="A0AAN8I6Z6"/>
<gene>
    <name evidence="1" type="ORF">OHC33_006942</name>
</gene>
<proteinExistence type="predicted"/>
<comment type="caution">
    <text evidence="1">The sequence shown here is derived from an EMBL/GenBank/DDBJ whole genome shotgun (WGS) entry which is preliminary data.</text>
</comment>
<evidence type="ECO:0000313" key="1">
    <source>
        <dbReference type="EMBL" id="KAK5952055.1"/>
    </source>
</evidence>
<dbReference type="EMBL" id="JAKLMC020000017">
    <property type="protein sequence ID" value="KAK5952055.1"/>
    <property type="molecule type" value="Genomic_DNA"/>
</dbReference>
<reference evidence="1 2" key="1">
    <citation type="submission" date="2022-12" db="EMBL/GenBank/DDBJ databases">
        <title>Genomic features and morphological characterization of a novel Knufia sp. strain isolated from spacecraft assembly facility.</title>
        <authorList>
            <person name="Teixeira M."/>
            <person name="Chander A.M."/>
            <person name="Stajich J.E."/>
            <person name="Venkateswaran K."/>
        </authorList>
    </citation>
    <scope>NUCLEOTIDE SEQUENCE [LARGE SCALE GENOMIC DNA]</scope>
    <source>
        <strain evidence="1 2">FJI-L2-BK-P2</strain>
    </source>
</reference>
<sequence>MPNWRDGLIEAFPIPEDRRPGWKRRARKAAAEAAEVEAAEVTEALSRLDLTKIPSQPFRFFDLPSELRNRIYDYTLFSKPAYRDAKGRRRSSRLASLLVNKKMHDEAAYILYSTTKFPLFFIQAFEAPPLVSELSPRYQVFVSNLKMTIGPSWTDPPKHWKVTPRLAKCLKRLTAVQTLRIFVEFDPSHPVFEKYRKSYSFYTDFSGELLGDVLDAMPQLQYVELDGNPGVDVNGPLVTRLRREAAEQEKEIRWGRQAGWAHKHGLKSAHDVETGAVIYEMGHIQLDGVRGVGMVNLVGERPKIAV</sequence>
<evidence type="ECO:0008006" key="3">
    <source>
        <dbReference type="Google" id="ProtNLM"/>
    </source>
</evidence>
<evidence type="ECO:0000313" key="2">
    <source>
        <dbReference type="Proteomes" id="UP001316803"/>
    </source>
</evidence>
<dbReference type="InterPro" id="IPR038883">
    <property type="entry name" value="AN11006-like"/>
</dbReference>
<protein>
    <recommendedName>
        <fullName evidence="3">F-box domain-containing protein</fullName>
    </recommendedName>
</protein>